<evidence type="ECO:0000259" key="7">
    <source>
        <dbReference type="PROSITE" id="PS50850"/>
    </source>
</evidence>
<feature type="transmembrane region" description="Helical" evidence="6">
    <location>
        <begin position="55"/>
        <end position="79"/>
    </location>
</feature>
<dbReference type="SUPFAM" id="SSF103473">
    <property type="entry name" value="MFS general substrate transporter"/>
    <property type="match status" value="1"/>
</dbReference>
<feature type="transmembrane region" description="Helical" evidence="6">
    <location>
        <begin position="117"/>
        <end position="136"/>
    </location>
</feature>
<dbReference type="Gene3D" id="1.20.1250.20">
    <property type="entry name" value="MFS general substrate transporter like domains"/>
    <property type="match status" value="1"/>
</dbReference>
<evidence type="ECO:0000256" key="3">
    <source>
        <dbReference type="ARBA" id="ARBA00022692"/>
    </source>
</evidence>
<feature type="transmembrane region" description="Helical" evidence="6">
    <location>
        <begin position="431"/>
        <end position="449"/>
    </location>
</feature>
<name>A0ABT8L744_9BACT</name>
<evidence type="ECO:0000256" key="5">
    <source>
        <dbReference type="ARBA" id="ARBA00023136"/>
    </source>
</evidence>
<feature type="transmembrane region" description="Helical" evidence="6">
    <location>
        <begin position="308"/>
        <end position="330"/>
    </location>
</feature>
<dbReference type="PANTHER" id="PTHR23519">
    <property type="entry name" value="AUTOPHAGY-RELATED PROTEIN 22"/>
    <property type="match status" value="1"/>
</dbReference>
<evidence type="ECO:0000256" key="1">
    <source>
        <dbReference type="ARBA" id="ARBA00004127"/>
    </source>
</evidence>
<keyword evidence="3 6" id="KW-0812">Transmembrane</keyword>
<keyword evidence="9" id="KW-1185">Reference proteome</keyword>
<comment type="caution">
    <text evidence="8">The sequence shown here is derived from an EMBL/GenBank/DDBJ whole genome shotgun (WGS) entry which is preliminary data.</text>
</comment>
<sequence>MDKNVKRIINAWAMYDWANSVYSLVITSAIFPVYYQNVAVAADGSETIRFFGLEIVNSVLYSYALSFSFLLVAVILPLLSGMADYAGKKKFFMKIFVYLGSFSCIGLFFFTGENIEWGIICCILASVGYSGSLVFYDAFLPEIVTEDKMDMVSARGYSLGYIGSVILLIINLVVIQLPELFFPIESKMQTLLTENPEWQQAEALEAARGHYVLLATKLSFLIVGLWWMGFSQIPFRYLPDNVFNRKSEGHLITRGYHEILQVWKSLKKLKITRTFLLAFFFYNMGVQTVMYLAATFGKEVLVMDDGKLIMTVLVIQLVAIIGAYAFAWLSKLKGNRYALMGMVVIWVFICVFAFYTNNETEFFVLAFIVGLVMGGIQSLSRSTYAKLIPEDTIDHASYFSFYDVLFNLSIVFGTFSYGLVTQLTEMRNAPLVLAGFFILGLLFLVRVKLPRTEPQK</sequence>
<organism evidence="8 9">
    <name type="scientific">Agaribacillus aureus</name>
    <dbReference type="NCBI Taxonomy" id="3051825"/>
    <lineage>
        <taxon>Bacteria</taxon>
        <taxon>Pseudomonadati</taxon>
        <taxon>Bacteroidota</taxon>
        <taxon>Cytophagia</taxon>
        <taxon>Cytophagales</taxon>
        <taxon>Splendidivirgaceae</taxon>
        <taxon>Agaribacillus</taxon>
    </lineage>
</organism>
<feature type="transmembrane region" description="Helical" evidence="6">
    <location>
        <begin position="362"/>
        <end position="380"/>
    </location>
</feature>
<dbReference type="PANTHER" id="PTHR23519:SF1">
    <property type="entry name" value="AUTOPHAGY-RELATED PROTEIN 22"/>
    <property type="match status" value="1"/>
</dbReference>
<feature type="transmembrane region" description="Helical" evidence="6">
    <location>
        <begin position="157"/>
        <end position="177"/>
    </location>
</feature>
<proteinExistence type="predicted"/>
<feature type="transmembrane region" description="Helical" evidence="6">
    <location>
        <begin position="401"/>
        <end position="419"/>
    </location>
</feature>
<feature type="transmembrane region" description="Helical" evidence="6">
    <location>
        <begin position="337"/>
        <end position="356"/>
    </location>
</feature>
<keyword evidence="5 6" id="KW-0472">Membrane</keyword>
<dbReference type="EMBL" id="JAUJEB010000001">
    <property type="protein sequence ID" value="MDN5212256.1"/>
    <property type="molecule type" value="Genomic_DNA"/>
</dbReference>
<feature type="domain" description="Major facilitator superfamily (MFS) profile" evidence="7">
    <location>
        <begin position="271"/>
        <end position="456"/>
    </location>
</feature>
<evidence type="ECO:0000256" key="6">
    <source>
        <dbReference type="SAM" id="Phobius"/>
    </source>
</evidence>
<gene>
    <name evidence="8" type="ORF">QQ020_09355</name>
</gene>
<dbReference type="PROSITE" id="PS50850">
    <property type="entry name" value="MFS"/>
    <property type="match status" value="1"/>
</dbReference>
<dbReference type="InterPro" id="IPR024671">
    <property type="entry name" value="Atg22-like"/>
</dbReference>
<keyword evidence="4 6" id="KW-1133">Transmembrane helix</keyword>
<dbReference type="Proteomes" id="UP001172083">
    <property type="component" value="Unassembled WGS sequence"/>
</dbReference>
<dbReference type="InterPro" id="IPR020846">
    <property type="entry name" value="MFS_dom"/>
</dbReference>
<dbReference type="InterPro" id="IPR036259">
    <property type="entry name" value="MFS_trans_sf"/>
</dbReference>
<evidence type="ECO:0000256" key="4">
    <source>
        <dbReference type="ARBA" id="ARBA00022989"/>
    </source>
</evidence>
<evidence type="ECO:0000313" key="9">
    <source>
        <dbReference type="Proteomes" id="UP001172083"/>
    </source>
</evidence>
<feature type="transmembrane region" description="Helical" evidence="6">
    <location>
        <begin position="12"/>
        <end position="35"/>
    </location>
</feature>
<dbReference type="RefSeq" id="WP_346757578.1">
    <property type="nucleotide sequence ID" value="NZ_JAUJEB010000001.1"/>
</dbReference>
<dbReference type="Pfam" id="PF11700">
    <property type="entry name" value="ATG22"/>
    <property type="match status" value="2"/>
</dbReference>
<protein>
    <submittedName>
        <fullName evidence="8">MFS transporter</fullName>
    </submittedName>
</protein>
<comment type="subcellular location">
    <subcellularLocation>
        <location evidence="1">Endomembrane system</location>
        <topology evidence="1">Multi-pass membrane protein</topology>
    </subcellularLocation>
</comment>
<dbReference type="InterPro" id="IPR050495">
    <property type="entry name" value="ATG22/LtaA_families"/>
</dbReference>
<accession>A0ABT8L744</accession>
<feature type="transmembrane region" description="Helical" evidence="6">
    <location>
        <begin position="211"/>
        <end position="230"/>
    </location>
</feature>
<evidence type="ECO:0000313" key="8">
    <source>
        <dbReference type="EMBL" id="MDN5212256.1"/>
    </source>
</evidence>
<evidence type="ECO:0000256" key="2">
    <source>
        <dbReference type="ARBA" id="ARBA00022448"/>
    </source>
</evidence>
<feature type="transmembrane region" description="Helical" evidence="6">
    <location>
        <begin position="274"/>
        <end position="296"/>
    </location>
</feature>
<reference evidence="8" key="1">
    <citation type="submission" date="2023-06" db="EMBL/GenBank/DDBJ databases">
        <title>Genomic of Agaribacillus aureum.</title>
        <authorList>
            <person name="Wang G."/>
        </authorList>
    </citation>
    <scope>NUCLEOTIDE SEQUENCE</scope>
    <source>
        <strain evidence="8">BMA12</strain>
    </source>
</reference>
<feature type="transmembrane region" description="Helical" evidence="6">
    <location>
        <begin position="91"/>
        <end position="111"/>
    </location>
</feature>
<keyword evidence="2" id="KW-0813">Transport</keyword>